<dbReference type="InterPro" id="IPR002616">
    <property type="entry name" value="tRNA_ribo_trans-like"/>
</dbReference>
<comment type="similarity">
    <text evidence="5">Belongs to the queuine tRNA-ribosyltransferase family. QTRT2 subfamily.</text>
</comment>
<dbReference type="NCBIfam" id="TIGR00449">
    <property type="entry name" value="tgt_general"/>
    <property type="match status" value="1"/>
</dbReference>
<evidence type="ECO:0000313" key="8">
    <source>
        <dbReference type="EMBL" id="GJJ73502.1"/>
    </source>
</evidence>
<dbReference type="GO" id="GO:0006400">
    <property type="term" value="P:tRNA modification"/>
    <property type="evidence" value="ECO:0007669"/>
    <property type="project" value="InterPro"/>
</dbReference>
<reference evidence="8" key="1">
    <citation type="submission" date="2021-11" db="EMBL/GenBank/DDBJ databases">
        <authorList>
            <person name="Herlambang A."/>
            <person name="Guo Y."/>
            <person name="Takashima Y."/>
            <person name="Nishizawa T."/>
        </authorList>
    </citation>
    <scope>NUCLEOTIDE SEQUENCE</scope>
    <source>
        <strain evidence="8">E1425</strain>
    </source>
</reference>
<feature type="binding site" evidence="5">
    <location>
        <position position="424"/>
    </location>
    <ligand>
        <name>Zn(2+)</name>
        <dbReference type="ChEBI" id="CHEBI:29105"/>
    </ligand>
</feature>
<dbReference type="GO" id="GO:0008479">
    <property type="term" value="F:tRNA-guanosine(34) queuine transglycosylase activity"/>
    <property type="evidence" value="ECO:0007669"/>
    <property type="project" value="UniProtKB-UniRule"/>
</dbReference>
<dbReference type="PANTHER" id="PTHR46064">
    <property type="entry name" value="QUEUINE TRNA-RIBOSYLTRANSFERASE ACCESSORY SUBUNIT 2"/>
    <property type="match status" value="1"/>
</dbReference>
<evidence type="ECO:0000256" key="6">
    <source>
        <dbReference type="SAM" id="MobiDB-lite"/>
    </source>
</evidence>
<sequence>MSSFSFKLQDNSAAKSHLHARTGTLAIASAHQEKRQIDTPGCFMYSIKGSVPHLTPDNLRQQTFGGVNVAMEQILQTDQPQSFSKWTNPFAPESQKLMSVADYLHLQDLILLCDFHDSAPLEPFSKRASNTDYHVVLSTPKGIRQLTLEDYLKIVRHYRPDIVAALTDSILETTQTAGNPTPHKKVPSQKRVRKSVDRSLKWLDQVLEERQGRDGMAEDRKKEQEKRTKREKKQKARDAKNAVDGDTEMTPAANEDQEEGNAFVSQPWTDITVFAHVQGAHMKEERIRSAQETARRDQVQGFIIDTNDLWATLSKEHEKRSGEILAHVQTSLTHLPSEKPKMVYGVRTPEDVLKAVAMGVDLFDTSYPYQLTEDGKASLYEYGVEAAAAAPSIPTTNKSVVTNRWINLWDEEHADQFKPIMEGCECYACKGNRHTRAYINHLLKTHEMLATVLLMGHNMHQYSLFFSKVRESIQDGTFEAKATLFSEVFGIEPESTGEKHEAQIAVEAALQKRNQRLETAEEGVVEAIGGAVPAGQPVSKMEDAEQQASKKKRPSQEVEEGVDIAAKEKALKK</sequence>
<dbReference type="InterPro" id="IPR050852">
    <property type="entry name" value="Queuine_tRNA-ribosyltrfase"/>
</dbReference>
<dbReference type="EMBL" id="BQFW01000008">
    <property type="protein sequence ID" value="GJJ73502.1"/>
    <property type="molecule type" value="Genomic_DNA"/>
</dbReference>
<comment type="subunit">
    <text evidence="5">Heterodimer of a catalytic subunit and an accessory subunit.</text>
</comment>
<dbReference type="Gene3D" id="3.20.20.105">
    <property type="entry name" value="Queuine tRNA-ribosyltransferase-like"/>
    <property type="match status" value="1"/>
</dbReference>
<keyword evidence="2 5" id="KW-0819">tRNA processing</keyword>
<comment type="cofactor">
    <cofactor evidence="5">
        <name>Zn(2+)</name>
        <dbReference type="ChEBI" id="CHEBI:29105"/>
    </cofactor>
    <text evidence="5">Binds 1 zinc ion per subunit.</text>
</comment>
<evidence type="ECO:0000256" key="2">
    <source>
        <dbReference type="ARBA" id="ARBA00022694"/>
    </source>
</evidence>
<keyword evidence="1 5" id="KW-0963">Cytoplasm</keyword>
<dbReference type="GO" id="GO:0046872">
    <property type="term" value="F:metal ion binding"/>
    <property type="evidence" value="ECO:0007669"/>
    <property type="project" value="UniProtKB-KW"/>
</dbReference>
<comment type="function">
    <text evidence="5">Non-catalytic subunit of the queuine tRNA-ribosyltransferase (TGT) that catalyzes the base-exchange of a guanine (G) residue with queuine (Q) at position 34 (anticodon wobble position) in tRNAs with GU(N) anticodons (tRNA-Asp, -Asn, -His and -Tyr), resulting in the hypermodified nucleoside queuosine (7-(((4,5-cis-dihydroxy-2-cyclopenten-1-yl)amino)methyl)-7-deazaguanosine).</text>
</comment>
<dbReference type="InterPro" id="IPR036511">
    <property type="entry name" value="TGT-like_sf"/>
</dbReference>
<reference evidence="8" key="2">
    <citation type="journal article" date="2022" name="Microbiol. Resour. Announc.">
        <title>Whole-Genome Sequence of Entomortierella parvispora E1425, a Mucoromycotan Fungus Associated with Burkholderiaceae-Related Endosymbiotic Bacteria.</title>
        <authorList>
            <person name="Herlambang A."/>
            <person name="Guo Y."/>
            <person name="Takashima Y."/>
            <person name="Narisawa K."/>
            <person name="Ohta H."/>
            <person name="Nishizawa T."/>
        </authorList>
    </citation>
    <scope>NUCLEOTIDE SEQUENCE</scope>
    <source>
        <strain evidence="8">E1425</strain>
    </source>
</reference>
<dbReference type="Pfam" id="PF01702">
    <property type="entry name" value="TGT"/>
    <property type="match status" value="2"/>
</dbReference>
<evidence type="ECO:0000256" key="5">
    <source>
        <dbReference type="HAMAP-Rule" id="MF_03043"/>
    </source>
</evidence>
<dbReference type="OrthoDB" id="27601at2759"/>
<dbReference type="GO" id="GO:0005737">
    <property type="term" value="C:cytoplasm"/>
    <property type="evidence" value="ECO:0007669"/>
    <property type="project" value="UniProtKB-SubCell"/>
</dbReference>
<keyword evidence="4 5" id="KW-0862">Zinc</keyword>
<dbReference type="PANTHER" id="PTHR46064:SF1">
    <property type="entry name" value="QUEUINE TRNA-RIBOSYLTRANSFERASE ACCESSORY SUBUNIT 2"/>
    <property type="match status" value="1"/>
</dbReference>
<feature type="binding site" evidence="5">
    <location>
        <position position="429"/>
    </location>
    <ligand>
        <name>Zn(2+)</name>
        <dbReference type="ChEBI" id="CHEBI:29105"/>
    </ligand>
</feature>
<protein>
    <recommendedName>
        <fullName evidence="5">Queuine tRNA-ribosyltransferase accessory subunit 2</fullName>
    </recommendedName>
    <alternativeName>
        <fullName evidence="5">Queuine tRNA-ribosyltransferase domain-containing protein 1</fullName>
    </alternativeName>
</protein>
<evidence type="ECO:0000256" key="1">
    <source>
        <dbReference type="ARBA" id="ARBA00022490"/>
    </source>
</evidence>
<dbReference type="HAMAP" id="MF_03043">
    <property type="entry name" value="QTRT2"/>
    <property type="match status" value="1"/>
</dbReference>
<accession>A0A9P3HBW8</accession>
<feature type="binding site" evidence="5">
    <location>
        <position position="457"/>
    </location>
    <ligand>
        <name>Zn(2+)</name>
        <dbReference type="ChEBI" id="CHEBI:29105"/>
    </ligand>
</feature>
<feature type="region of interest" description="Disordered" evidence="6">
    <location>
        <begin position="207"/>
        <end position="261"/>
    </location>
</feature>
<feature type="binding site" evidence="5">
    <location>
        <position position="426"/>
    </location>
    <ligand>
        <name>Zn(2+)</name>
        <dbReference type="ChEBI" id="CHEBI:29105"/>
    </ligand>
</feature>
<evidence type="ECO:0000256" key="3">
    <source>
        <dbReference type="ARBA" id="ARBA00022723"/>
    </source>
</evidence>
<dbReference type="AlphaFoldDB" id="A0A9P3HBW8"/>
<comment type="caution">
    <text evidence="8">The sequence shown here is derived from an EMBL/GenBank/DDBJ whole genome shotgun (WGS) entry which is preliminary data.</text>
</comment>
<feature type="compositionally biased region" description="Basic and acidic residues" evidence="6">
    <location>
        <begin position="207"/>
        <end position="228"/>
    </location>
</feature>
<dbReference type="Proteomes" id="UP000827284">
    <property type="component" value="Unassembled WGS sequence"/>
</dbReference>
<proteinExistence type="inferred from homology"/>
<name>A0A9P3HBW8_9FUNG</name>
<evidence type="ECO:0000313" key="9">
    <source>
        <dbReference type="Proteomes" id="UP000827284"/>
    </source>
</evidence>
<feature type="compositionally biased region" description="Basic residues" evidence="6">
    <location>
        <begin position="182"/>
        <end position="193"/>
    </location>
</feature>
<evidence type="ECO:0000259" key="7">
    <source>
        <dbReference type="Pfam" id="PF01702"/>
    </source>
</evidence>
<feature type="domain" description="tRNA-guanine(15) transglycosylase-like" evidence="7">
    <location>
        <begin position="269"/>
        <end position="485"/>
    </location>
</feature>
<dbReference type="InterPro" id="IPR028592">
    <property type="entry name" value="QTRTD1"/>
</dbReference>
<dbReference type="SUPFAM" id="SSF51713">
    <property type="entry name" value="tRNA-guanine transglycosylase"/>
    <property type="match status" value="1"/>
</dbReference>
<feature type="region of interest" description="Disordered" evidence="6">
    <location>
        <begin position="531"/>
        <end position="563"/>
    </location>
</feature>
<gene>
    <name evidence="8" type="ORF">EMPS_05860</name>
</gene>
<comment type="subcellular location">
    <subcellularLocation>
        <location evidence="5">Cytoplasm</location>
    </subcellularLocation>
</comment>
<feature type="domain" description="tRNA-guanine(15) transglycosylase-like" evidence="7">
    <location>
        <begin position="20"/>
        <end position="212"/>
    </location>
</feature>
<keyword evidence="3 5" id="KW-0479">Metal-binding</keyword>
<evidence type="ECO:0000256" key="4">
    <source>
        <dbReference type="ARBA" id="ARBA00022833"/>
    </source>
</evidence>
<keyword evidence="9" id="KW-1185">Reference proteome</keyword>
<feature type="region of interest" description="Disordered" evidence="6">
    <location>
        <begin position="174"/>
        <end position="193"/>
    </location>
</feature>
<organism evidence="8 9">
    <name type="scientific">Entomortierella parvispora</name>
    <dbReference type="NCBI Taxonomy" id="205924"/>
    <lineage>
        <taxon>Eukaryota</taxon>
        <taxon>Fungi</taxon>
        <taxon>Fungi incertae sedis</taxon>
        <taxon>Mucoromycota</taxon>
        <taxon>Mortierellomycotina</taxon>
        <taxon>Mortierellomycetes</taxon>
        <taxon>Mortierellales</taxon>
        <taxon>Mortierellaceae</taxon>
        <taxon>Entomortierella</taxon>
    </lineage>
</organism>